<dbReference type="InterPro" id="IPR003582">
    <property type="entry name" value="ShKT_dom"/>
</dbReference>
<keyword evidence="5" id="KW-1185">Reference proteome</keyword>
<accession>A0A0B1TPV5</accession>
<name>A0A0B1TPV5_OESDE</name>
<dbReference type="SMART" id="SM00254">
    <property type="entry name" value="ShKT"/>
    <property type="match status" value="2"/>
</dbReference>
<organism evidence="4 5">
    <name type="scientific">Oesophagostomum dentatum</name>
    <name type="common">Nodular worm</name>
    <dbReference type="NCBI Taxonomy" id="61180"/>
    <lineage>
        <taxon>Eukaryota</taxon>
        <taxon>Metazoa</taxon>
        <taxon>Ecdysozoa</taxon>
        <taxon>Nematoda</taxon>
        <taxon>Chromadorea</taxon>
        <taxon>Rhabditida</taxon>
        <taxon>Rhabditina</taxon>
        <taxon>Rhabditomorpha</taxon>
        <taxon>Strongyloidea</taxon>
        <taxon>Strongylidae</taxon>
        <taxon>Oesophagostomum</taxon>
    </lineage>
</organism>
<dbReference type="Gene3D" id="1.10.10.1940">
    <property type="match status" value="1"/>
</dbReference>
<dbReference type="PROSITE" id="PS51670">
    <property type="entry name" value="SHKT"/>
    <property type="match status" value="1"/>
</dbReference>
<comment type="caution">
    <text evidence="1">Lacks conserved residue(s) required for the propagation of feature annotation.</text>
</comment>
<evidence type="ECO:0000259" key="3">
    <source>
        <dbReference type="PROSITE" id="PS51670"/>
    </source>
</evidence>
<proteinExistence type="predicted"/>
<dbReference type="OrthoDB" id="5863778at2759"/>
<dbReference type="Proteomes" id="UP000053660">
    <property type="component" value="Unassembled WGS sequence"/>
</dbReference>
<dbReference type="PANTHER" id="PTHR46219">
    <property type="entry name" value="PROTEIN CBG11138"/>
    <property type="match status" value="1"/>
</dbReference>
<dbReference type="PANTHER" id="PTHR46219:SF15">
    <property type="entry name" value="SHKT DOMAIN-CONTAINING PROTEIN"/>
    <property type="match status" value="1"/>
</dbReference>
<feature type="region of interest" description="Disordered" evidence="2">
    <location>
        <begin position="199"/>
        <end position="220"/>
    </location>
</feature>
<dbReference type="Gene3D" id="1.10.10.1870">
    <property type="entry name" value="ShTK domain-like"/>
    <property type="match status" value="1"/>
</dbReference>
<dbReference type="Pfam" id="PF01549">
    <property type="entry name" value="ShK"/>
    <property type="match status" value="2"/>
</dbReference>
<dbReference type="AlphaFoldDB" id="A0A0B1TPV5"/>
<feature type="compositionally biased region" description="Basic and acidic residues" evidence="2">
    <location>
        <begin position="199"/>
        <end position="208"/>
    </location>
</feature>
<evidence type="ECO:0000256" key="2">
    <source>
        <dbReference type="SAM" id="MobiDB-lite"/>
    </source>
</evidence>
<protein>
    <submittedName>
        <fullName evidence="4">ShTK domain protein</fullName>
    </submittedName>
</protein>
<evidence type="ECO:0000313" key="5">
    <source>
        <dbReference type="Proteomes" id="UP000053660"/>
    </source>
</evidence>
<sequence>MLFHRSSELLILERNAQLKEACPCPPGFECNAAINQCCPVPAIPLIPGNLTVAPVLPVVTVRPATVDPATACDDKVHPKTGKSDCPTLVALCDVSQYMSLMTEQCPKTCRRCPTPRPPILRCIDLLNPKTNVSDCPARKNLCENKVYEDVMRVQCPRTCKLCTPPTARPRLMMPLSFRESRNDIMDKLLRTFTNSKKEETPTFIDKAETSIPDNNGDDIH</sequence>
<reference evidence="4 5" key="1">
    <citation type="submission" date="2014-03" db="EMBL/GenBank/DDBJ databases">
        <title>Draft genome of the hookworm Oesophagostomum dentatum.</title>
        <authorList>
            <person name="Mitreva M."/>
        </authorList>
    </citation>
    <scope>NUCLEOTIDE SEQUENCE [LARGE SCALE GENOMIC DNA]</scope>
    <source>
        <strain evidence="4 5">OD-Hann</strain>
    </source>
</reference>
<feature type="domain" description="ShKT" evidence="3">
    <location>
        <begin position="72"/>
        <end position="112"/>
    </location>
</feature>
<evidence type="ECO:0000256" key="1">
    <source>
        <dbReference type="PROSITE-ProRule" id="PRU01005"/>
    </source>
</evidence>
<gene>
    <name evidence="4" type="ORF">OESDEN_02154</name>
</gene>
<evidence type="ECO:0000313" key="4">
    <source>
        <dbReference type="EMBL" id="KHJ97862.1"/>
    </source>
</evidence>
<dbReference type="EMBL" id="KN549387">
    <property type="protein sequence ID" value="KHJ97862.1"/>
    <property type="molecule type" value="Genomic_DNA"/>
</dbReference>